<proteinExistence type="predicted"/>
<dbReference type="GO" id="GO:0008171">
    <property type="term" value="F:O-methyltransferase activity"/>
    <property type="evidence" value="ECO:0007669"/>
    <property type="project" value="InterPro"/>
</dbReference>
<dbReference type="Gene3D" id="3.40.50.150">
    <property type="entry name" value="Vaccinia Virus protein VP39"/>
    <property type="match status" value="1"/>
</dbReference>
<keyword evidence="4" id="KW-0949">S-adenosyl-L-methionine</keyword>
<evidence type="ECO:0000256" key="4">
    <source>
        <dbReference type="ARBA" id="ARBA00022691"/>
    </source>
</evidence>
<feature type="domain" description="O-methyltransferase dimerisation" evidence="7">
    <location>
        <begin position="15"/>
        <end position="101"/>
    </location>
</feature>
<evidence type="ECO:0000259" key="7">
    <source>
        <dbReference type="Pfam" id="PF08100"/>
    </source>
</evidence>
<evidence type="ECO:0000313" key="8">
    <source>
        <dbReference type="EMBL" id="KAI3936419.1"/>
    </source>
</evidence>
<feature type="active site" description="Proton acceptor" evidence="5">
    <location>
        <position position="253"/>
    </location>
</feature>
<reference evidence="8" key="1">
    <citation type="submission" date="2022-04" db="EMBL/GenBank/DDBJ databases">
        <title>A functionally conserved STORR gene fusion in Papaver species that diverged 16.8 million years ago.</title>
        <authorList>
            <person name="Catania T."/>
        </authorList>
    </citation>
    <scope>NUCLEOTIDE SEQUENCE</scope>
    <source>
        <strain evidence="8">S-188037</strain>
    </source>
</reference>
<dbReference type="Pfam" id="PF08100">
    <property type="entry name" value="Dimerisation"/>
    <property type="match status" value="1"/>
</dbReference>
<keyword evidence="9" id="KW-1185">Reference proteome</keyword>
<dbReference type="PROSITE" id="PS51683">
    <property type="entry name" value="SAM_OMT_II"/>
    <property type="match status" value="1"/>
</dbReference>
<evidence type="ECO:0000256" key="1">
    <source>
        <dbReference type="ARBA" id="ARBA00022589"/>
    </source>
</evidence>
<feature type="domain" description="O-methyltransferase C-terminal" evidence="6">
    <location>
        <begin position="123"/>
        <end position="328"/>
    </location>
</feature>
<comment type="caution">
    <text evidence="8">The sequence shown here is derived from an EMBL/GenBank/DDBJ whole genome shotgun (WGS) entry which is preliminary data.</text>
</comment>
<evidence type="ECO:0000256" key="2">
    <source>
        <dbReference type="ARBA" id="ARBA00022603"/>
    </source>
</evidence>
<dbReference type="CDD" id="cd02440">
    <property type="entry name" value="AdoMet_MTases"/>
    <property type="match status" value="1"/>
</dbReference>
<keyword evidence="1" id="KW-0017">Alkaloid metabolism</keyword>
<dbReference type="InterPro" id="IPR012967">
    <property type="entry name" value="COMT_dimerisation"/>
</dbReference>
<evidence type="ECO:0000259" key="6">
    <source>
        <dbReference type="Pfam" id="PF00891"/>
    </source>
</evidence>
<gene>
    <name evidence="8" type="ORF">MKW98_000693</name>
</gene>
<keyword evidence="2" id="KW-0489">Methyltransferase</keyword>
<protein>
    <submittedName>
        <fullName evidence="8">Uncharacterized protein</fullName>
    </submittedName>
</protein>
<organism evidence="8 9">
    <name type="scientific">Papaver atlanticum</name>
    <dbReference type="NCBI Taxonomy" id="357466"/>
    <lineage>
        <taxon>Eukaryota</taxon>
        <taxon>Viridiplantae</taxon>
        <taxon>Streptophyta</taxon>
        <taxon>Embryophyta</taxon>
        <taxon>Tracheophyta</taxon>
        <taxon>Spermatophyta</taxon>
        <taxon>Magnoliopsida</taxon>
        <taxon>Ranunculales</taxon>
        <taxon>Papaveraceae</taxon>
        <taxon>Papaveroideae</taxon>
        <taxon>Papaver</taxon>
    </lineage>
</organism>
<dbReference type="InterPro" id="IPR016461">
    <property type="entry name" value="COMT-like"/>
</dbReference>
<keyword evidence="3" id="KW-0808">Transferase</keyword>
<evidence type="ECO:0000313" key="9">
    <source>
        <dbReference type="Proteomes" id="UP001202328"/>
    </source>
</evidence>
<dbReference type="Proteomes" id="UP001202328">
    <property type="component" value="Unassembled WGS sequence"/>
</dbReference>
<dbReference type="PANTHER" id="PTHR11746">
    <property type="entry name" value="O-METHYLTRANSFERASE"/>
    <property type="match status" value="1"/>
</dbReference>
<dbReference type="GO" id="GO:0032259">
    <property type="term" value="P:methylation"/>
    <property type="evidence" value="ECO:0007669"/>
    <property type="project" value="UniProtKB-KW"/>
</dbReference>
<name>A0AAD4XQ39_9MAGN</name>
<dbReference type="Pfam" id="PF00891">
    <property type="entry name" value="Methyltransf_2"/>
    <property type="match status" value="1"/>
</dbReference>
<dbReference type="GO" id="GO:0046983">
    <property type="term" value="F:protein dimerization activity"/>
    <property type="evidence" value="ECO:0007669"/>
    <property type="project" value="InterPro"/>
</dbReference>
<dbReference type="GO" id="GO:0009820">
    <property type="term" value="P:alkaloid metabolic process"/>
    <property type="evidence" value="ECO:0007669"/>
    <property type="project" value="UniProtKB-KW"/>
</dbReference>
<dbReference type="SUPFAM" id="SSF53335">
    <property type="entry name" value="S-adenosyl-L-methionine-dependent methyltransferases"/>
    <property type="match status" value="1"/>
</dbReference>
<accession>A0AAD4XQ39</accession>
<dbReference type="PIRSF" id="PIRSF005739">
    <property type="entry name" value="O-mtase"/>
    <property type="match status" value="1"/>
</dbReference>
<dbReference type="EMBL" id="JAJJMB010005965">
    <property type="protein sequence ID" value="KAI3936419.1"/>
    <property type="molecule type" value="Genomic_DNA"/>
</dbReference>
<evidence type="ECO:0000256" key="5">
    <source>
        <dbReference type="PIRSR" id="PIRSR005739-1"/>
    </source>
</evidence>
<dbReference type="InterPro" id="IPR036388">
    <property type="entry name" value="WH-like_DNA-bd_sf"/>
</dbReference>
<dbReference type="FunFam" id="3.40.50.150:FF:000057">
    <property type="entry name" value="O-methyltransferase ZRP4"/>
    <property type="match status" value="1"/>
</dbReference>
<sequence length="346" mass="38685">MEVTKDDQAKQAKIWKLTYGFAEPLVLKCAVELDIAGTIHNHGQSMTLTELASQLPAQPINLDRLYRVMRYLVHMKVFTKENDEQGEIRYGLSPSAKYLIKGWERSMVPSILTLYDKDLFSVWNHLKEGIIGECTPFEKALGSSMWVYMAEHPDKNQLFNEYMACKSRLLIPALVNECKSVFEGLTTIIDVGGGTGATARAISKTFPDVKCTVFDLPHVIAACPLDPDIIFAEGDMFKFIPSADAILMKAILHDWGDNECVQILKLCKEAIPQDKGKVIIVDVVLDSNTGKTYSRLKLRADLSMMALTGGKERTEEEWKVVVLAAGFSSYKMTQMSTIQSVIEAYP</sequence>
<dbReference type="InterPro" id="IPR036390">
    <property type="entry name" value="WH_DNA-bd_sf"/>
</dbReference>
<evidence type="ECO:0000256" key="3">
    <source>
        <dbReference type="ARBA" id="ARBA00022679"/>
    </source>
</evidence>
<dbReference type="SUPFAM" id="SSF46785">
    <property type="entry name" value="Winged helix' DNA-binding domain"/>
    <property type="match status" value="1"/>
</dbReference>
<dbReference type="Gene3D" id="1.10.10.10">
    <property type="entry name" value="Winged helix-like DNA-binding domain superfamily/Winged helix DNA-binding domain"/>
    <property type="match status" value="1"/>
</dbReference>
<dbReference type="AlphaFoldDB" id="A0AAD4XQ39"/>
<dbReference type="InterPro" id="IPR029063">
    <property type="entry name" value="SAM-dependent_MTases_sf"/>
</dbReference>
<dbReference type="InterPro" id="IPR001077">
    <property type="entry name" value="COMT_C"/>
</dbReference>